<dbReference type="CDD" id="cd13399">
    <property type="entry name" value="Slt35-like"/>
    <property type="match status" value="1"/>
</dbReference>
<name>A0A1V2ICN4_9ACTN</name>
<evidence type="ECO:0000259" key="1">
    <source>
        <dbReference type="Pfam" id="PF01464"/>
    </source>
</evidence>
<proteinExistence type="predicted"/>
<dbReference type="OrthoDB" id="9815778at2"/>
<sequence length="181" mass="18941">MPRPRPPRATVFVAGLVGALTGLLGGCSQMLPMKTEGLIPADLVPVFREAAANYGLLSAAQLAAQARVESRFDSSVISRAGAVGMMQFLPRTWAEFGLDGDGDGVADPLNPLDAIPSAAHYEQHLSELVGDLPGDQISLVLAAYNAGPTAVRTAGGVPDFAETRSYIAKINSWAETYASEI</sequence>
<keyword evidence="3" id="KW-1185">Reference proteome</keyword>
<dbReference type="EMBL" id="MOMC01000021">
    <property type="protein sequence ID" value="ONH30953.1"/>
    <property type="molecule type" value="Genomic_DNA"/>
</dbReference>
<feature type="domain" description="Transglycosylase SLT" evidence="1">
    <location>
        <begin position="47"/>
        <end position="159"/>
    </location>
</feature>
<dbReference type="AlphaFoldDB" id="A0A1V2ICN4"/>
<organism evidence="2 3">
    <name type="scientific">Pseudofrankia asymbiotica</name>
    <dbReference type="NCBI Taxonomy" id="1834516"/>
    <lineage>
        <taxon>Bacteria</taxon>
        <taxon>Bacillati</taxon>
        <taxon>Actinomycetota</taxon>
        <taxon>Actinomycetes</taxon>
        <taxon>Frankiales</taxon>
        <taxon>Frankiaceae</taxon>
        <taxon>Pseudofrankia</taxon>
    </lineage>
</organism>
<evidence type="ECO:0000313" key="2">
    <source>
        <dbReference type="EMBL" id="ONH30953.1"/>
    </source>
</evidence>
<protein>
    <submittedName>
        <fullName evidence="2">Lytic transglycosylase</fullName>
    </submittedName>
</protein>
<reference evidence="3" key="1">
    <citation type="submission" date="2016-10" db="EMBL/GenBank/DDBJ databases">
        <title>Frankia sp. NRRL B-16386 Genome sequencing.</title>
        <authorList>
            <person name="Ghodhbane-Gtari F."/>
            <person name="Swanson E."/>
            <person name="Gueddou A."/>
            <person name="Hezbri K."/>
            <person name="Ktari K."/>
            <person name="Nouioui I."/>
            <person name="Morris K."/>
            <person name="Simpson S."/>
            <person name="Abebe-Akele F."/>
            <person name="Thomas K."/>
            <person name="Gtari M."/>
            <person name="Tisa L.S."/>
        </authorList>
    </citation>
    <scope>NUCLEOTIDE SEQUENCE [LARGE SCALE GENOMIC DNA]</scope>
    <source>
        <strain evidence="3">NRRL B-16386</strain>
    </source>
</reference>
<comment type="caution">
    <text evidence="2">The sequence shown here is derived from an EMBL/GenBank/DDBJ whole genome shotgun (WGS) entry which is preliminary data.</text>
</comment>
<accession>A0A1V2ICN4</accession>
<gene>
    <name evidence="2" type="ORF">BL253_11290</name>
</gene>
<dbReference type="InterPro" id="IPR023346">
    <property type="entry name" value="Lysozyme-like_dom_sf"/>
</dbReference>
<evidence type="ECO:0000313" key="3">
    <source>
        <dbReference type="Proteomes" id="UP000188929"/>
    </source>
</evidence>
<dbReference type="Proteomes" id="UP000188929">
    <property type="component" value="Unassembled WGS sequence"/>
</dbReference>
<dbReference type="RefSeq" id="WP_076816236.1">
    <property type="nucleotide sequence ID" value="NZ_MOMC01000021.1"/>
</dbReference>
<dbReference type="PROSITE" id="PS51257">
    <property type="entry name" value="PROKAR_LIPOPROTEIN"/>
    <property type="match status" value="1"/>
</dbReference>
<dbReference type="Pfam" id="PF01464">
    <property type="entry name" value="SLT"/>
    <property type="match status" value="1"/>
</dbReference>
<dbReference type="SUPFAM" id="SSF53955">
    <property type="entry name" value="Lysozyme-like"/>
    <property type="match status" value="1"/>
</dbReference>
<dbReference type="PANTHER" id="PTHR37423">
    <property type="entry name" value="SOLUBLE LYTIC MUREIN TRANSGLYCOSYLASE-RELATED"/>
    <property type="match status" value="1"/>
</dbReference>
<dbReference type="InterPro" id="IPR008258">
    <property type="entry name" value="Transglycosylase_SLT_dom_1"/>
</dbReference>
<dbReference type="PANTHER" id="PTHR37423:SF2">
    <property type="entry name" value="MEMBRANE-BOUND LYTIC MUREIN TRANSGLYCOSYLASE C"/>
    <property type="match status" value="1"/>
</dbReference>
<dbReference type="Gene3D" id="1.10.530.10">
    <property type="match status" value="1"/>
</dbReference>
<dbReference type="STRING" id="1834516.BL253_11290"/>